<organism evidence="1 2">
    <name type="scientific">Streptococcus dysgalactiae subsp. equisimilis</name>
    <name type="common">Streptococcus equisimilis</name>
    <dbReference type="NCBI Taxonomy" id="119602"/>
    <lineage>
        <taxon>Bacteria</taxon>
        <taxon>Bacillati</taxon>
        <taxon>Bacillota</taxon>
        <taxon>Bacilli</taxon>
        <taxon>Lactobacillales</taxon>
        <taxon>Streptococcaceae</taxon>
        <taxon>Streptococcus</taxon>
    </lineage>
</organism>
<dbReference type="EMBL" id="CABEIY010000007">
    <property type="protein sequence ID" value="VTT25709.1"/>
    <property type="molecule type" value="Genomic_DNA"/>
</dbReference>
<dbReference type="AlphaFoldDB" id="A0AAE9U5V1"/>
<evidence type="ECO:0000313" key="2">
    <source>
        <dbReference type="Proteomes" id="UP000339049"/>
    </source>
</evidence>
<sequence>MAEEKVEKNIVIDSFIDSDDERVQYPIGSLYPRDGYKPSAERVAQLRSGNNAKGVPLIKKLIELPAKTAKATEEVAAQSEPEEVGLDRSAIKAELDALGVTYAKSARTETLAEILSAQKGE</sequence>
<accession>A0AAE9U5V1</accession>
<evidence type="ECO:0000313" key="1">
    <source>
        <dbReference type="EMBL" id="VTT25709.1"/>
    </source>
</evidence>
<gene>
    <name evidence="1" type="ORF">NCTC11557_01717</name>
</gene>
<dbReference type="Proteomes" id="UP000339049">
    <property type="component" value="Unassembled WGS sequence"/>
</dbReference>
<dbReference type="RefSeq" id="WP_111679016.1">
    <property type="nucleotide sequence ID" value="NZ_BLBJ01000061.1"/>
</dbReference>
<reference evidence="1 2" key="1">
    <citation type="submission" date="2019-05" db="EMBL/GenBank/DDBJ databases">
        <authorList>
            <consortium name="Pathogen Informatics"/>
        </authorList>
    </citation>
    <scope>NUCLEOTIDE SEQUENCE [LARGE SCALE GENOMIC DNA]</scope>
    <source>
        <strain evidence="1 2">NCTC11557</strain>
    </source>
</reference>
<comment type="caution">
    <text evidence="1">The sequence shown here is derived from an EMBL/GenBank/DDBJ whole genome shotgun (WGS) entry which is preliminary data.</text>
</comment>
<proteinExistence type="predicted"/>
<name>A0AAE9U5V1_STREQ</name>
<protein>
    <submittedName>
        <fullName evidence="1">Phage protein</fullName>
    </submittedName>
</protein>